<evidence type="ECO:0000256" key="6">
    <source>
        <dbReference type="ARBA" id="ARBA00022840"/>
    </source>
</evidence>
<dbReference type="InterPro" id="IPR036388">
    <property type="entry name" value="WH-like_DNA-bd_sf"/>
</dbReference>
<accession>A0ABU1AYL9</accession>
<dbReference type="Gene3D" id="3.40.50.300">
    <property type="entry name" value="P-loop containing nucleotide triphosphate hydrolases"/>
    <property type="match status" value="2"/>
</dbReference>
<keyword evidence="4 15" id="KW-0378">Hydrolase</keyword>
<evidence type="ECO:0000256" key="9">
    <source>
        <dbReference type="ARBA" id="ARBA00034617"/>
    </source>
</evidence>
<evidence type="ECO:0000256" key="5">
    <source>
        <dbReference type="ARBA" id="ARBA00022806"/>
    </source>
</evidence>
<dbReference type="InterPro" id="IPR032284">
    <property type="entry name" value="RecQ_Zn-bd"/>
</dbReference>
<name>A0ABU1AYL9_9BACT</name>
<dbReference type="EMBL" id="JARXHW010000055">
    <property type="protein sequence ID" value="MDQ8209181.1"/>
    <property type="molecule type" value="Genomic_DNA"/>
</dbReference>
<dbReference type="SMART" id="SM00490">
    <property type="entry name" value="HELICc"/>
    <property type="match status" value="1"/>
</dbReference>
<sequence length="645" mass="71300">MPHSNTPLTLLKERFGFDAFRPGQQTVIECLLDGRSAGAIFPTGSGKSLCYQLPSLRLPGLTLVISPLLALMKDQIDSLRAKGIQAERLDSSLDEADYRRVTDDIRSGTVKLLFVAPERLSNERFLNLIRGQKISLLAVDEAHCISSWGHNFRPDYLKLADAARALKVERVLALTATATPQVASDMASAFDIAPADITNTGFYRANLELRVTACHDAERPALLLERLKQRPAGATIVYVSLQRHAEEVAEHLQQAGFNAAAYHAGMAAEKRVATQEAFMQGRTPIICATIAFGMGIDKSDIRYIYHYHMAKGYESYMQEIGRAGRDGQPSVCELFACPDDATTLENFVYGDTPDSTSLRGLLDELLTGGDEIDIALTDLSRRFDMRQLVVSTLLTRLELAGIIRSVGHYYGSIRFAPKVDSKRLLAQYPANQAAFLKKVFSCCSKAKKWVTLDMDKAMAHTGQDRGVILRALESMEHKDLAQLQLAGYRQRFELLADTPDIDALSAEMAASFETHELMEIERIHRMLDYAQGDRCLTANLLEYFGEQIQDCGHCSICQGDAPDELPARQSPGMNSCDLTGFDELIKAHPAALGRPRQQARFLCGLNSPAVSAVRGLRGKALFGRCAEVPFAEVLKNFERSRSNIE</sequence>
<evidence type="ECO:0000256" key="1">
    <source>
        <dbReference type="ARBA" id="ARBA00005446"/>
    </source>
</evidence>
<keyword evidence="16" id="KW-1185">Reference proteome</keyword>
<dbReference type="PROSITE" id="PS51192">
    <property type="entry name" value="HELICASE_ATP_BIND_1"/>
    <property type="match status" value="1"/>
</dbReference>
<dbReference type="Pfam" id="PF00271">
    <property type="entry name" value="Helicase_C"/>
    <property type="match status" value="1"/>
</dbReference>
<dbReference type="GO" id="GO:0016787">
    <property type="term" value="F:hydrolase activity"/>
    <property type="evidence" value="ECO:0007669"/>
    <property type="project" value="UniProtKB-KW"/>
</dbReference>
<dbReference type="Gene3D" id="1.10.10.10">
    <property type="entry name" value="Winged helix-like DNA-binding domain superfamily/Winged helix DNA-binding domain"/>
    <property type="match status" value="1"/>
</dbReference>
<dbReference type="InterPro" id="IPR001650">
    <property type="entry name" value="Helicase_C-like"/>
</dbReference>
<dbReference type="Proteomes" id="UP001225316">
    <property type="component" value="Unassembled WGS sequence"/>
</dbReference>
<comment type="similarity">
    <text evidence="1">Belongs to the helicase family. RecQ subfamily.</text>
</comment>
<evidence type="ECO:0000313" key="16">
    <source>
        <dbReference type="Proteomes" id="UP001225316"/>
    </source>
</evidence>
<evidence type="ECO:0000256" key="8">
    <source>
        <dbReference type="ARBA" id="ARBA00023235"/>
    </source>
</evidence>
<evidence type="ECO:0000256" key="11">
    <source>
        <dbReference type="ARBA" id="ARBA00044535"/>
    </source>
</evidence>
<organism evidence="15 16">
    <name type="scientific">Thalassobacterium maritimum</name>
    <dbReference type="NCBI Taxonomy" id="3041265"/>
    <lineage>
        <taxon>Bacteria</taxon>
        <taxon>Pseudomonadati</taxon>
        <taxon>Verrucomicrobiota</taxon>
        <taxon>Opitutia</taxon>
        <taxon>Puniceicoccales</taxon>
        <taxon>Coraliomargaritaceae</taxon>
        <taxon>Thalassobacterium</taxon>
    </lineage>
</organism>
<reference evidence="15 16" key="1">
    <citation type="submission" date="2023-04" db="EMBL/GenBank/DDBJ databases">
        <title>A novel bacteria isolated from coastal sediment.</title>
        <authorList>
            <person name="Liu X.-J."/>
            <person name="Du Z.-J."/>
        </authorList>
    </citation>
    <scope>NUCLEOTIDE SEQUENCE [LARGE SCALE GENOMIC DNA]</scope>
    <source>
        <strain evidence="15 16">SDUM461003</strain>
    </source>
</reference>
<dbReference type="InterPro" id="IPR011545">
    <property type="entry name" value="DEAD/DEAH_box_helicase_dom"/>
</dbReference>
<dbReference type="SMART" id="SM00487">
    <property type="entry name" value="DEXDc"/>
    <property type="match status" value="1"/>
</dbReference>
<comment type="caution">
    <text evidence="15">The sequence shown here is derived from an EMBL/GenBank/DDBJ whole genome shotgun (WGS) entry which is preliminary data.</text>
</comment>
<evidence type="ECO:0000256" key="4">
    <source>
        <dbReference type="ARBA" id="ARBA00022801"/>
    </source>
</evidence>
<keyword evidence="5 15" id="KW-0347">Helicase</keyword>
<keyword evidence="7" id="KW-0238">DNA-binding</keyword>
<keyword evidence="8" id="KW-0413">Isomerase</keyword>
<proteinExistence type="inferred from homology"/>
<evidence type="ECO:0000313" key="15">
    <source>
        <dbReference type="EMBL" id="MDQ8209181.1"/>
    </source>
</evidence>
<evidence type="ECO:0000256" key="3">
    <source>
        <dbReference type="ARBA" id="ARBA00022741"/>
    </source>
</evidence>
<keyword evidence="3" id="KW-0547">Nucleotide-binding</keyword>
<dbReference type="Pfam" id="PF00270">
    <property type="entry name" value="DEAD"/>
    <property type="match status" value="1"/>
</dbReference>
<evidence type="ECO:0000256" key="10">
    <source>
        <dbReference type="ARBA" id="ARBA00034808"/>
    </source>
</evidence>
<dbReference type="EC" id="5.6.2.4" evidence="10"/>
<evidence type="ECO:0000256" key="7">
    <source>
        <dbReference type="ARBA" id="ARBA00023125"/>
    </source>
</evidence>
<dbReference type="InterPro" id="IPR027417">
    <property type="entry name" value="P-loop_NTPase"/>
</dbReference>
<evidence type="ECO:0000259" key="13">
    <source>
        <dbReference type="PROSITE" id="PS51192"/>
    </source>
</evidence>
<dbReference type="CDD" id="cd17920">
    <property type="entry name" value="DEXHc_RecQ"/>
    <property type="match status" value="1"/>
</dbReference>
<dbReference type="InterPro" id="IPR004589">
    <property type="entry name" value="DNA_helicase_ATP-dep_RecQ"/>
</dbReference>
<dbReference type="PANTHER" id="PTHR13710:SF105">
    <property type="entry name" value="ATP-DEPENDENT DNA HELICASE Q1"/>
    <property type="match status" value="1"/>
</dbReference>
<gene>
    <name evidence="15" type="ORF">QEH52_16765</name>
</gene>
<dbReference type="RefSeq" id="WP_308952020.1">
    <property type="nucleotide sequence ID" value="NZ_JARXHW010000055.1"/>
</dbReference>
<dbReference type="PANTHER" id="PTHR13710">
    <property type="entry name" value="DNA HELICASE RECQ FAMILY MEMBER"/>
    <property type="match status" value="1"/>
</dbReference>
<dbReference type="SUPFAM" id="SSF52540">
    <property type="entry name" value="P-loop containing nucleoside triphosphate hydrolases"/>
    <property type="match status" value="1"/>
</dbReference>
<feature type="domain" description="Helicase C-terminal" evidence="14">
    <location>
        <begin position="219"/>
        <end position="380"/>
    </location>
</feature>
<dbReference type="InterPro" id="IPR014001">
    <property type="entry name" value="Helicase_ATP-bd"/>
</dbReference>
<protein>
    <recommendedName>
        <fullName evidence="11">ATP-dependent DNA helicase RecQ</fullName>
        <ecNumber evidence="10">5.6.2.4</ecNumber>
    </recommendedName>
    <alternativeName>
        <fullName evidence="12">DNA 3'-5' helicase RecQ</fullName>
    </alternativeName>
</protein>
<dbReference type="NCBIfam" id="TIGR00614">
    <property type="entry name" value="recQ_fam"/>
    <property type="match status" value="1"/>
</dbReference>
<dbReference type="Pfam" id="PF16124">
    <property type="entry name" value="RecQ_Zn_bind"/>
    <property type="match status" value="1"/>
</dbReference>
<dbReference type="PROSITE" id="PS51194">
    <property type="entry name" value="HELICASE_CTER"/>
    <property type="match status" value="1"/>
</dbReference>
<comment type="catalytic activity">
    <reaction evidence="9">
        <text>Couples ATP hydrolysis with the unwinding of duplex DNA by translocating in the 3'-5' direction.</text>
        <dbReference type="EC" id="5.6.2.4"/>
    </reaction>
</comment>
<keyword evidence="6" id="KW-0067">ATP-binding</keyword>
<evidence type="ECO:0000256" key="2">
    <source>
        <dbReference type="ARBA" id="ARBA00022723"/>
    </source>
</evidence>
<feature type="domain" description="Helicase ATP-binding" evidence="13">
    <location>
        <begin position="28"/>
        <end position="196"/>
    </location>
</feature>
<dbReference type="GO" id="GO:0003678">
    <property type="term" value="F:DNA helicase activity"/>
    <property type="evidence" value="ECO:0007669"/>
    <property type="project" value="UniProtKB-EC"/>
</dbReference>
<evidence type="ECO:0000259" key="14">
    <source>
        <dbReference type="PROSITE" id="PS51194"/>
    </source>
</evidence>
<evidence type="ECO:0000256" key="12">
    <source>
        <dbReference type="ARBA" id="ARBA00044550"/>
    </source>
</evidence>
<keyword evidence="2" id="KW-0479">Metal-binding</keyword>